<name>A0AAW6TZ36_9BACT</name>
<proteinExistence type="predicted"/>
<feature type="coiled-coil region" evidence="1">
    <location>
        <begin position="195"/>
        <end position="229"/>
    </location>
</feature>
<keyword evidence="1" id="KW-0175">Coiled coil</keyword>
<gene>
    <name evidence="4" type="ORF">QJ522_18035</name>
</gene>
<comment type="caution">
    <text evidence="4">The sequence shown here is derived from an EMBL/GenBank/DDBJ whole genome shotgun (WGS) entry which is preliminary data.</text>
</comment>
<dbReference type="RefSeq" id="WP_349246373.1">
    <property type="nucleotide sequence ID" value="NZ_JASCXX010000026.1"/>
</dbReference>
<evidence type="ECO:0000256" key="3">
    <source>
        <dbReference type="SAM" id="SignalP"/>
    </source>
</evidence>
<evidence type="ECO:0000313" key="4">
    <source>
        <dbReference type="EMBL" id="MDI6450966.1"/>
    </source>
</evidence>
<protein>
    <submittedName>
        <fullName evidence="4">Uncharacterized protein</fullName>
    </submittedName>
</protein>
<feature type="chain" id="PRO_5043319496" evidence="3">
    <location>
        <begin position="33"/>
        <end position="242"/>
    </location>
</feature>
<accession>A0AAW6TZ36</accession>
<organism evidence="4 5">
    <name type="scientific">Anaerobaca lacustris</name>
    <dbReference type="NCBI Taxonomy" id="3044600"/>
    <lineage>
        <taxon>Bacteria</taxon>
        <taxon>Pseudomonadati</taxon>
        <taxon>Planctomycetota</taxon>
        <taxon>Phycisphaerae</taxon>
        <taxon>Sedimentisphaerales</taxon>
        <taxon>Anaerobacaceae</taxon>
        <taxon>Anaerobaca</taxon>
    </lineage>
</organism>
<feature type="compositionally biased region" description="Polar residues" evidence="2">
    <location>
        <begin position="149"/>
        <end position="159"/>
    </location>
</feature>
<dbReference type="AlphaFoldDB" id="A0AAW6TZ36"/>
<keyword evidence="3" id="KW-0732">Signal</keyword>
<feature type="compositionally biased region" description="Basic and acidic residues" evidence="2">
    <location>
        <begin position="127"/>
        <end position="143"/>
    </location>
</feature>
<feature type="region of interest" description="Disordered" evidence="2">
    <location>
        <begin position="119"/>
        <end position="168"/>
    </location>
</feature>
<keyword evidence="5" id="KW-1185">Reference proteome</keyword>
<dbReference type="Proteomes" id="UP001431776">
    <property type="component" value="Unassembled WGS sequence"/>
</dbReference>
<evidence type="ECO:0000313" key="5">
    <source>
        <dbReference type="Proteomes" id="UP001431776"/>
    </source>
</evidence>
<evidence type="ECO:0000256" key="2">
    <source>
        <dbReference type="SAM" id="MobiDB-lite"/>
    </source>
</evidence>
<reference evidence="4" key="1">
    <citation type="submission" date="2023-05" db="EMBL/GenBank/DDBJ databases">
        <title>Anaerotaeda fermentans gen. nov., sp. nov., a novel anaerobic planctomycete of the new family within the order Sedimentisphaerales isolated from Taman Peninsula, Russia.</title>
        <authorList>
            <person name="Khomyakova M.A."/>
            <person name="Merkel A.Y."/>
            <person name="Slobodkin A.I."/>
        </authorList>
    </citation>
    <scope>NUCLEOTIDE SEQUENCE</scope>
    <source>
        <strain evidence="4">M17dextr</strain>
    </source>
</reference>
<sequence length="242" mass="26267">MKPKRFVTMVLLSAAIVSVGLVLAGAAGPESADPNAVHSPILPGLSAEREEWNVLEGQFSSLEECQEAIICELVGATEKQWRQIGPRFRELEAVRRRTYSSISVFAGGGTASAGLAGGGYGGAPSSGRHEGGTRRISRSDRNVRYAQSVRPSTGVSPSLSGWLRPSHRRAGGQITEGERLCEELLDLIDRTDATSEQIREKMAQLAAHRRKAAEEVKEAQEALRQVVTRRQEAMLILMGYLD</sequence>
<evidence type="ECO:0000256" key="1">
    <source>
        <dbReference type="SAM" id="Coils"/>
    </source>
</evidence>
<feature type="signal peptide" evidence="3">
    <location>
        <begin position="1"/>
        <end position="32"/>
    </location>
</feature>
<dbReference type="EMBL" id="JASCXX010000026">
    <property type="protein sequence ID" value="MDI6450966.1"/>
    <property type="molecule type" value="Genomic_DNA"/>
</dbReference>